<sequence length="25" mass="2638">LGEGPPLGRADSPPTTNQQQMTIDN</sequence>
<proteinExistence type="predicted"/>
<dbReference type="EMBL" id="NRQW01000211">
    <property type="protein sequence ID" value="PLZ90647.1"/>
    <property type="molecule type" value="Genomic_DNA"/>
</dbReference>
<evidence type="ECO:0000256" key="1">
    <source>
        <dbReference type="SAM" id="MobiDB-lite"/>
    </source>
</evidence>
<evidence type="ECO:0000313" key="2">
    <source>
        <dbReference type="EMBL" id="PLZ90647.1"/>
    </source>
</evidence>
<accession>A0A2N6K440</accession>
<feature type="compositionally biased region" description="Polar residues" evidence="1">
    <location>
        <begin position="13"/>
        <end position="25"/>
    </location>
</feature>
<keyword evidence="3" id="KW-1185">Reference proteome</keyword>
<dbReference type="Proteomes" id="UP000235036">
    <property type="component" value="Unassembled WGS sequence"/>
</dbReference>
<protein>
    <submittedName>
        <fullName evidence="2">Transcriptional regulator</fullName>
    </submittedName>
</protein>
<feature type="region of interest" description="Disordered" evidence="1">
    <location>
        <begin position="1"/>
        <end position="25"/>
    </location>
</feature>
<organism evidence="2 3">
    <name type="scientific">Fischerella muscicola CCMEE 5323</name>
    <dbReference type="NCBI Taxonomy" id="2019572"/>
    <lineage>
        <taxon>Bacteria</taxon>
        <taxon>Bacillati</taxon>
        <taxon>Cyanobacteriota</taxon>
        <taxon>Cyanophyceae</taxon>
        <taxon>Nostocales</taxon>
        <taxon>Hapalosiphonaceae</taxon>
        <taxon>Fischerella</taxon>
    </lineage>
</organism>
<feature type="non-terminal residue" evidence="2">
    <location>
        <position position="1"/>
    </location>
</feature>
<reference evidence="2 3" key="1">
    <citation type="submission" date="2017-08" db="EMBL/GenBank/DDBJ databases">
        <title>Genomes of Fischerella (Mastigocladus) sp. strains.</title>
        <authorList>
            <person name="Miller S.R."/>
        </authorList>
    </citation>
    <scope>NUCLEOTIDE SEQUENCE [LARGE SCALE GENOMIC DNA]</scope>
    <source>
        <strain evidence="2 3">CCMEE 5323</strain>
    </source>
</reference>
<evidence type="ECO:0000313" key="3">
    <source>
        <dbReference type="Proteomes" id="UP000235036"/>
    </source>
</evidence>
<name>A0A2N6K440_FISMU</name>
<comment type="caution">
    <text evidence="2">The sequence shown here is derived from an EMBL/GenBank/DDBJ whole genome shotgun (WGS) entry which is preliminary data.</text>
</comment>
<dbReference type="AlphaFoldDB" id="A0A2N6K440"/>
<gene>
    <name evidence="2" type="ORF">CEN44_10315</name>
</gene>